<evidence type="ECO:0000313" key="5">
    <source>
        <dbReference type="EMBL" id="KYG33557.1"/>
    </source>
</evidence>
<proteinExistence type="inferred from homology"/>
<evidence type="ECO:0000256" key="2">
    <source>
        <dbReference type="RuleBase" id="RU362119"/>
    </source>
</evidence>
<dbReference type="GO" id="GO:0009166">
    <property type="term" value="P:nucleotide catabolic process"/>
    <property type="evidence" value="ECO:0007669"/>
    <property type="project" value="InterPro"/>
</dbReference>
<dbReference type="InterPro" id="IPR006179">
    <property type="entry name" value="5_nucleotidase/apyrase"/>
</dbReference>
<sequence length="456" mass="51818">MTTKTLTLFHVNDLHSYFDNWPHIVGHVNQNRDQNTLFIDLGDHADRSHLITEATEGKGNIELLNEAKVDYATIGNNEGVTFSKKQLEHLYDDATFQVLVGNLFEQDGSTPTWAKPYVIHTMENGLKVGLIGWTAPFSRLYSQLGWRSESDLEPLYELIKLVREKVDILVLMSHLGLFRDEEIAENVEGIDVILGSHTHDLLKQGKRMYGTLITQSGKHGHYFGKVLIEYDTKKKQVVSSVSELIEASSTIASKQTSALIERLNKQSFHTLDETVATLPTDFPVSWQENTEMVQMLCDALAQWCNEDIAMLNAGILLESLPAGKVTKGDIHRICPHPINPCVVEMTGKQLRQAIERSFTKEIRFLQLKGFGFRGKLIGRMIFTGIEVSLDANEENVLSIKILNEPLQETKMYRVATLDMYTFGHLYPSIYEAPNKKYFMPEFLRDILAWKLGQEWA</sequence>
<dbReference type="PANTHER" id="PTHR11575:SF23">
    <property type="entry name" value="5-NUCLEOTIDASE FAMILY PROTEIN"/>
    <property type="match status" value="1"/>
</dbReference>
<comment type="similarity">
    <text evidence="2">Belongs to the 5'-nucleotidase family.</text>
</comment>
<feature type="domain" description="5'-Nucleotidase C-terminal" evidence="4">
    <location>
        <begin position="282"/>
        <end position="420"/>
    </location>
</feature>
<dbReference type="SUPFAM" id="SSF55816">
    <property type="entry name" value="5'-nucleotidase (syn. UDP-sugar hydrolase), C-terminal domain"/>
    <property type="match status" value="1"/>
</dbReference>
<dbReference type="STRING" id="519424.AZF04_16490"/>
<dbReference type="OrthoDB" id="9793179at2"/>
<dbReference type="PIRSF" id="PIRSF036361">
    <property type="entry name" value="YunD"/>
    <property type="match status" value="1"/>
</dbReference>
<keyword evidence="1" id="KW-0732">Signal</keyword>
<gene>
    <name evidence="5" type="ORF">AZF04_16490</name>
</gene>
<name>A0A162ERQ0_9BACI</name>
<dbReference type="SUPFAM" id="SSF56300">
    <property type="entry name" value="Metallo-dependent phosphatases"/>
    <property type="match status" value="1"/>
</dbReference>
<dbReference type="GO" id="GO:0008253">
    <property type="term" value="F:5'-nucleotidase activity"/>
    <property type="evidence" value="ECO:0007669"/>
    <property type="project" value="TreeGrafter"/>
</dbReference>
<comment type="caution">
    <text evidence="5">The sequence shown here is derived from an EMBL/GenBank/DDBJ whole genome shotgun (WGS) entry which is preliminary data.</text>
</comment>
<evidence type="ECO:0000256" key="1">
    <source>
        <dbReference type="ARBA" id="ARBA00022729"/>
    </source>
</evidence>
<reference evidence="5" key="1">
    <citation type="submission" date="2016-02" db="EMBL/GenBank/DDBJ databases">
        <title>Genome sequence of Bacillus trypoxylicola KCTC 13244(T).</title>
        <authorList>
            <person name="Jeong H."/>
            <person name="Park S.-H."/>
            <person name="Choi S.-K."/>
        </authorList>
    </citation>
    <scope>NUCLEOTIDE SEQUENCE [LARGE SCALE GENOMIC DNA]</scope>
    <source>
        <strain evidence="5">KCTC 13244</strain>
    </source>
</reference>
<dbReference type="Pfam" id="PF00149">
    <property type="entry name" value="Metallophos"/>
    <property type="match status" value="1"/>
</dbReference>
<feature type="domain" description="Calcineurin-like phosphoesterase" evidence="3">
    <location>
        <begin position="7"/>
        <end position="200"/>
    </location>
</feature>
<dbReference type="Gene3D" id="3.60.21.10">
    <property type="match status" value="1"/>
</dbReference>
<dbReference type="AlphaFoldDB" id="A0A162ERQ0"/>
<dbReference type="GO" id="GO:0000166">
    <property type="term" value="F:nucleotide binding"/>
    <property type="evidence" value="ECO:0007669"/>
    <property type="project" value="UniProtKB-KW"/>
</dbReference>
<dbReference type="Pfam" id="PF02872">
    <property type="entry name" value="5_nucleotid_C"/>
    <property type="match status" value="1"/>
</dbReference>
<dbReference type="Proteomes" id="UP000075806">
    <property type="component" value="Unassembled WGS sequence"/>
</dbReference>
<dbReference type="PRINTS" id="PR01607">
    <property type="entry name" value="APYRASEFAMLY"/>
</dbReference>
<evidence type="ECO:0000259" key="3">
    <source>
        <dbReference type="Pfam" id="PF00149"/>
    </source>
</evidence>
<dbReference type="Gene3D" id="3.90.780.10">
    <property type="entry name" value="5'-Nucleotidase, C-terminal domain"/>
    <property type="match status" value="1"/>
</dbReference>
<dbReference type="RefSeq" id="WP_061947856.1">
    <property type="nucleotide sequence ID" value="NZ_LTAO01000006.1"/>
</dbReference>
<dbReference type="EMBL" id="LTAO01000006">
    <property type="protein sequence ID" value="KYG33557.1"/>
    <property type="molecule type" value="Genomic_DNA"/>
</dbReference>
<dbReference type="InterPro" id="IPR029052">
    <property type="entry name" value="Metallo-depent_PP-like"/>
</dbReference>
<dbReference type="PANTHER" id="PTHR11575">
    <property type="entry name" value="5'-NUCLEOTIDASE-RELATED"/>
    <property type="match status" value="1"/>
</dbReference>
<dbReference type="GO" id="GO:0030288">
    <property type="term" value="C:outer membrane-bounded periplasmic space"/>
    <property type="evidence" value="ECO:0007669"/>
    <property type="project" value="TreeGrafter"/>
</dbReference>
<dbReference type="CDD" id="cd00845">
    <property type="entry name" value="MPP_UshA_N_like"/>
    <property type="match status" value="1"/>
</dbReference>
<keyword evidence="2" id="KW-0547">Nucleotide-binding</keyword>
<protein>
    <submittedName>
        <fullName evidence="5">Nuclease</fullName>
    </submittedName>
</protein>
<evidence type="ECO:0000313" key="6">
    <source>
        <dbReference type="Proteomes" id="UP000075806"/>
    </source>
</evidence>
<dbReference type="InterPro" id="IPR008334">
    <property type="entry name" value="5'-Nucleotdase_C"/>
</dbReference>
<organism evidence="5 6">
    <name type="scientific">Alkalihalobacillus trypoxylicola</name>
    <dbReference type="NCBI Taxonomy" id="519424"/>
    <lineage>
        <taxon>Bacteria</taxon>
        <taxon>Bacillati</taxon>
        <taxon>Bacillota</taxon>
        <taxon>Bacilli</taxon>
        <taxon>Bacillales</taxon>
        <taxon>Bacillaceae</taxon>
        <taxon>Alkalihalobacillus</taxon>
    </lineage>
</organism>
<dbReference type="GO" id="GO:0008768">
    <property type="term" value="F:UDP-sugar diphosphatase activity"/>
    <property type="evidence" value="ECO:0007669"/>
    <property type="project" value="TreeGrafter"/>
</dbReference>
<dbReference type="InterPro" id="IPR011240">
    <property type="entry name" value="Pesterase_YunD"/>
</dbReference>
<evidence type="ECO:0000259" key="4">
    <source>
        <dbReference type="Pfam" id="PF02872"/>
    </source>
</evidence>
<dbReference type="InterPro" id="IPR036907">
    <property type="entry name" value="5'-Nucleotdase_C_sf"/>
</dbReference>
<accession>A0A162ERQ0</accession>
<keyword evidence="2" id="KW-0378">Hydrolase</keyword>
<keyword evidence="6" id="KW-1185">Reference proteome</keyword>
<dbReference type="InterPro" id="IPR004843">
    <property type="entry name" value="Calcineurin-like_PHP"/>
</dbReference>